<dbReference type="Pfam" id="PF00621">
    <property type="entry name" value="RhoGEF"/>
    <property type="match status" value="1"/>
</dbReference>
<dbReference type="CDD" id="cd13244">
    <property type="entry name" value="PH_PLEKHG5_G6"/>
    <property type="match status" value="1"/>
</dbReference>
<dbReference type="GeneID" id="577129"/>
<feature type="compositionally biased region" description="Low complexity" evidence="1">
    <location>
        <begin position="754"/>
        <end position="768"/>
    </location>
</feature>
<feature type="region of interest" description="Disordered" evidence="1">
    <location>
        <begin position="862"/>
        <end position="985"/>
    </location>
</feature>
<dbReference type="InterPro" id="IPR035899">
    <property type="entry name" value="DBL_dom_sf"/>
</dbReference>
<feature type="compositionally biased region" description="Polar residues" evidence="1">
    <location>
        <begin position="731"/>
        <end position="750"/>
    </location>
</feature>
<dbReference type="Gene3D" id="1.20.900.10">
    <property type="entry name" value="Dbl homology (DH) domain"/>
    <property type="match status" value="1"/>
</dbReference>
<dbReference type="InterPro" id="IPR011993">
    <property type="entry name" value="PH-like_dom_sf"/>
</dbReference>
<feature type="domain" description="DH" evidence="2">
    <location>
        <begin position="339"/>
        <end position="534"/>
    </location>
</feature>
<dbReference type="KEGG" id="spu:577129"/>
<reference evidence="3" key="2">
    <citation type="submission" date="2021-01" db="UniProtKB">
        <authorList>
            <consortium name="EnsemblMetazoa"/>
        </authorList>
    </citation>
    <scope>IDENTIFICATION</scope>
</reference>
<name>A0A7M7SZH1_STRPU</name>
<dbReference type="GO" id="GO:0030139">
    <property type="term" value="C:endocytic vesicle"/>
    <property type="evidence" value="ECO:0000318"/>
    <property type="project" value="GO_Central"/>
</dbReference>
<sequence length="985" mass="111945">MKNWTLLKKHIAVMEPNQRFVVDRDRILSARGHRSVSAYRLKRVASDIDLQKCRCQCTCGQSMFSSMSTSMTDIIQRDAEGSSGIPCRLHRRSALRRVHTLAGEPSSPRTGRNNRQRSPSTPNAPDPKMLQRGLDPGGRDTTKFSLIIELDGNKETIRLPARKDHDLKEVLEETLGKKGLTLDDIEIYIQNTKTNPLPKNDKGLRVPTEPLGGLEVFILPALEKTPESENRTVTATKRKKDLSAFLGVKDDVNPKVGTGRDRRMSVPAIVSAQMDPKLIKLQNELDHYLVQGLPGFPPLLSLQYQRNENEDPQILFMESSWKDLIDIDIRNTMSKRAKELQEGIWELLATEAKYIKQIRVIIDLYMCCLLNLQTAAILNEIETEKIFSNITVLELAHTKFWKENLLKIVEKARDSGKPMDPHDIATAFEDFSDQFSAYFKFCAEEDSCIHYVREKRQENNILRAFFEWCEGHNITRQMRLRGLGDLLIYPMQRVTKYHLMVDRVQKNCEDEVPKAALKKTFEHIVEFVTHINHEIKKEQERKKMEKVAGILEGYEVPNAPTGCDELSRLMEAHSVFDVSSPMPYASQIHPRWLLLEGALKLQEKTGRSTLYAFLFTDALVLAKQNRTGEKYRVVRSPMRVDQLEVIELKDGTGFAVLCVDDYDCAMTGFVAWPEKEKMVAVWMEKISQAKDLYNKCCSIDDDVEYFDEMQPDDPQTPIAALMEDHHLHPQQGFSYGSSPTASPHQSPQMERSNRWSSNSPSSHGSSSSLQRMTEEEEYAVQNGDKKLVMNGTGVQENNSNNQSTGEPNSGPPKTMPKPYPKLNLRAPLTKNTSYQETDFPSDSSLLGSILPEIATEENKSGLKAAMRRLSTGSPPEEVVPKSPMMSPTRETQQRIMSFESDDDDDEGEIPSVTTDIYYQPPKNKKEKSPQRQKGTVLSATPAKSKHHRPSMPNIHVLEKKEHSKTNGEGTLKKKKIWEKMQSKIK</sequence>
<evidence type="ECO:0000313" key="4">
    <source>
        <dbReference type="Proteomes" id="UP000007110"/>
    </source>
</evidence>
<dbReference type="GO" id="GO:0030424">
    <property type="term" value="C:axon"/>
    <property type="evidence" value="ECO:0000318"/>
    <property type="project" value="GO_Central"/>
</dbReference>
<dbReference type="RefSeq" id="XP_030842631.1">
    <property type="nucleotide sequence ID" value="XM_030986771.1"/>
</dbReference>
<dbReference type="GO" id="GO:0043542">
    <property type="term" value="P:endothelial cell migration"/>
    <property type="evidence" value="ECO:0000318"/>
    <property type="project" value="GO_Central"/>
</dbReference>
<keyword evidence="4" id="KW-1185">Reference proteome</keyword>
<accession>A0A7M7SZH1</accession>
<dbReference type="PANTHER" id="PTHR13217">
    <property type="entry name" value="PLECKSTRIN HOMOLOGY DOMAIN-CONTAINING FAMILY G MEMBER 7"/>
    <property type="match status" value="1"/>
</dbReference>
<dbReference type="OrthoDB" id="660555at2759"/>
<dbReference type="InterPro" id="IPR040181">
    <property type="entry name" value="PKHG5/7"/>
</dbReference>
<dbReference type="SUPFAM" id="SSF50729">
    <property type="entry name" value="PH domain-like"/>
    <property type="match status" value="1"/>
</dbReference>
<dbReference type="InterPro" id="IPR000219">
    <property type="entry name" value="DH_dom"/>
</dbReference>
<dbReference type="SMART" id="SM00325">
    <property type="entry name" value="RhoGEF"/>
    <property type="match status" value="1"/>
</dbReference>
<dbReference type="EnsemblMetazoa" id="XM_030986771">
    <property type="protein sequence ID" value="XP_030842631"/>
    <property type="gene ID" value="LOC577129"/>
</dbReference>
<dbReference type="GO" id="GO:0005886">
    <property type="term" value="C:plasma membrane"/>
    <property type="evidence" value="ECO:0000318"/>
    <property type="project" value="GO_Central"/>
</dbReference>
<evidence type="ECO:0000259" key="2">
    <source>
        <dbReference type="PROSITE" id="PS50010"/>
    </source>
</evidence>
<dbReference type="Proteomes" id="UP000007110">
    <property type="component" value="Unassembled WGS sequence"/>
</dbReference>
<dbReference type="GO" id="GO:0005085">
    <property type="term" value="F:guanyl-nucleotide exchange factor activity"/>
    <property type="evidence" value="ECO:0007669"/>
    <property type="project" value="InterPro"/>
</dbReference>
<feature type="compositionally biased region" description="Polar residues" evidence="1">
    <location>
        <begin position="107"/>
        <end position="123"/>
    </location>
</feature>
<reference evidence="4" key="1">
    <citation type="submission" date="2015-02" db="EMBL/GenBank/DDBJ databases">
        <title>Genome sequencing for Strongylocentrotus purpuratus.</title>
        <authorList>
            <person name="Murali S."/>
            <person name="Liu Y."/>
            <person name="Vee V."/>
            <person name="English A."/>
            <person name="Wang M."/>
            <person name="Skinner E."/>
            <person name="Han Y."/>
            <person name="Muzny D.M."/>
            <person name="Worley K.C."/>
            <person name="Gibbs R.A."/>
        </authorList>
    </citation>
    <scope>NUCLEOTIDE SEQUENCE</scope>
</reference>
<feature type="region of interest" description="Disordered" evidence="1">
    <location>
        <begin position="729"/>
        <end position="824"/>
    </location>
</feature>
<protein>
    <recommendedName>
        <fullName evidence="2">DH domain-containing protein</fullName>
    </recommendedName>
</protein>
<dbReference type="SUPFAM" id="SSF48065">
    <property type="entry name" value="DBL homology domain (DH-domain)"/>
    <property type="match status" value="1"/>
</dbReference>
<feature type="compositionally biased region" description="Basic and acidic residues" evidence="1">
    <location>
        <begin position="956"/>
        <end position="965"/>
    </location>
</feature>
<feature type="compositionally biased region" description="Polar residues" evidence="1">
    <location>
        <begin position="792"/>
        <end position="807"/>
    </location>
</feature>
<feature type="region of interest" description="Disordered" evidence="1">
    <location>
        <begin position="98"/>
        <end position="141"/>
    </location>
</feature>
<dbReference type="InParanoid" id="A0A7M7SZH1"/>
<evidence type="ECO:0000256" key="1">
    <source>
        <dbReference type="SAM" id="MobiDB-lite"/>
    </source>
</evidence>
<dbReference type="PANTHER" id="PTHR13217:SF11">
    <property type="entry name" value="PLECKSTRIN HOMOLOGY DOMAIN-CONTAINING FAMILY G MEMBER 5"/>
    <property type="match status" value="1"/>
</dbReference>
<proteinExistence type="predicted"/>
<feature type="compositionally biased region" description="Pro residues" evidence="1">
    <location>
        <begin position="809"/>
        <end position="819"/>
    </location>
</feature>
<evidence type="ECO:0000313" key="3">
    <source>
        <dbReference type="EnsemblMetazoa" id="XP_030842631"/>
    </source>
</evidence>
<dbReference type="GO" id="GO:0007266">
    <property type="term" value="P:Rho protein signal transduction"/>
    <property type="evidence" value="ECO:0000318"/>
    <property type="project" value="GO_Central"/>
</dbReference>
<dbReference type="Gene3D" id="2.30.29.30">
    <property type="entry name" value="Pleckstrin-homology domain (PH domain)/Phosphotyrosine-binding domain (PTB)"/>
    <property type="match status" value="1"/>
</dbReference>
<dbReference type="AlphaFoldDB" id="A0A7M7SZH1"/>
<organism evidence="3 4">
    <name type="scientific">Strongylocentrotus purpuratus</name>
    <name type="common">Purple sea urchin</name>
    <dbReference type="NCBI Taxonomy" id="7668"/>
    <lineage>
        <taxon>Eukaryota</taxon>
        <taxon>Metazoa</taxon>
        <taxon>Echinodermata</taxon>
        <taxon>Eleutherozoa</taxon>
        <taxon>Echinozoa</taxon>
        <taxon>Echinoidea</taxon>
        <taxon>Euechinoidea</taxon>
        <taxon>Echinacea</taxon>
        <taxon>Camarodonta</taxon>
        <taxon>Echinidea</taxon>
        <taxon>Strongylocentrotidae</taxon>
        <taxon>Strongylocentrotus</taxon>
    </lineage>
</organism>
<feature type="compositionally biased region" description="Acidic residues" evidence="1">
    <location>
        <begin position="899"/>
        <end position="908"/>
    </location>
</feature>
<dbReference type="FunCoup" id="A0A7M7SZH1">
    <property type="interactions" value="651"/>
</dbReference>
<dbReference type="CDD" id="cd00160">
    <property type="entry name" value="RhoGEF"/>
    <property type="match status" value="1"/>
</dbReference>
<dbReference type="PROSITE" id="PS50010">
    <property type="entry name" value="DH_2"/>
    <property type="match status" value="1"/>
</dbReference>